<feature type="compositionally biased region" description="Acidic residues" evidence="2">
    <location>
        <begin position="1"/>
        <end position="12"/>
    </location>
</feature>
<dbReference type="AlphaFoldDB" id="A0A7S3GLX3"/>
<feature type="region of interest" description="Disordered" evidence="2">
    <location>
        <begin position="299"/>
        <end position="402"/>
    </location>
</feature>
<protein>
    <submittedName>
        <fullName evidence="3">Uncharacterized protein</fullName>
    </submittedName>
</protein>
<accession>A0A7S3GLX3</accession>
<reference evidence="3" key="1">
    <citation type="submission" date="2021-01" db="EMBL/GenBank/DDBJ databases">
        <authorList>
            <person name="Corre E."/>
            <person name="Pelletier E."/>
            <person name="Niang G."/>
            <person name="Scheremetjew M."/>
            <person name="Finn R."/>
            <person name="Kale V."/>
            <person name="Holt S."/>
            <person name="Cochrane G."/>
            <person name="Meng A."/>
            <person name="Brown T."/>
            <person name="Cohen L."/>
        </authorList>
    </citation>
    <scope>NUCLEOTIDE SEQUENCE</scope>
    <source>
        <strain evidence="3">NIES-2562</strain>
    </source>
</reference>
<organism evidence="3">
    <name type="scientific">Palpitomonas bilix</name>
    <dbReference type="NCBI Taxonomy" id="652834"/>
    <lineage>
        <taxon>Eukaryota</taxon>
        <taxon>Eukaryota incertae sedis</taxon>
    </lineage>
</organism>
<feature type="compositionally biased region" description="Basic and acidic residues" evidence="2">
    <location>
        <begin position="390"/>
        <end position="401"/>
    </location>
</feature>
<evidence type="ECO:0000256" key="1">
    <source>
        <dbReference type="SAM" id="Coils"/>
    </source>
</evidence>
<gene>
    <name evidence="3" type="ORF">PBIL07802_LOCUS32741</name>
</gene>
<keyword evidence="1" id="KW-0175">Coiled coil</keyword>
<feature type="region of interest" description="Disordered" evidence="2">
    <location>
        <begin position="1"/>
        <end position="34"/>
    </location>
</feature>
<dbReference type="EMBL" id="HBIB01049596">
    <property type="protein sequence ID" value="CAE0270386.1"/>
    <property type="molecule type" value="Transcribed_RNA"/>
</dbReference>
<feature type="coiled-coil region" evidence="1">
    <location>
        <begin position="90"/>
        <end position="269"/>
    </location>
</feature>
<sequence>MDNVGDDGEEERQGEVTTTSNEDQNKRGPGEGLCQLWTSATDDDLVREFFFADVDGQEKRLPSGSAKSVGDVARTLSFAKVQLRERVIALDKREADLSRFEADLKNREAKLRESAVSQAEIRKKIELSKKLAADNAKLSNELKEERMRATPEVLNAEITKLRQQCEKLQKNMDVEKGKAATLKQELDALKVKKAGEGQGGGAPRPSEAAHEKMIEKLEKRVTTLQQKMNDEIALKKKAIEELAAVKKEKEKLELRVERLQGMLDKEKLKVSNMTKAMDTAVRRQSSFGKDLSAIDELTKQASKAREEAEVFIQRSKERTSRENSTSKPPRASTTTKKSGNGEEKGGGSGEFANAMGVETAAGEEAGPPPSSAPDKKGGVAGPERLYPGKPVEKAVKKKENNPLKSIKMLSGEEQLFRNFQH</sequence>
<proteinExistence type="predicted"/>
<feature type="compositionally biased region" description="Basic and acidic residues" evidence="2">
    <location>
        <begin position="303"/>
        <end position="321"/>
    </location>
</feature>
<name>A0A7S3GLX3_9EUKA</name>
<evidence type="ECO:0000313" key="3">
    <source>
        <dbReference type="EMBL" id="CAE0270386.1"/>
    </source>
</evidence>
<evidence type="ECO:0000256" key="2">
    <source>
        <dbReference type="SAM" id="MobiDB-lite"/>
    </source>
</evidence>